<evidence type="ECO:0000313" key="2">
    <source>
        <dbReference type="Proteomes" id="UP001186944"/>
    </source>
</evidence>
<dbReference type="GO" id="GO:0008202">
    <property type="term" value="P:steroid metabolic process"/>
    <property type="evidence" value="ECO:0007669"/>
    <property type="project" value="TreeGrafter"/>
</dbReference>
<gene>
    <name evidence="1" type="ORF">FSP39_020318</name>
</gene>
<dbReference type="AlphaFoldDB" id="A0AA89CC19"/>
<dbReference type="PANTHER" id="PTHR43313">
    <property type="entry name" value="SHORT-CHAIN DEHYDROGENASE/REDUCTASE FAMILY 9C"/>
    <property type="match status" value="1"/>
</dbReference>
<dbReference type="EMBL" id="VSWD01000001">
    <property type="protein sequence ID" value="KAK3108987.1"/>
    <property type="molecule type" value="Genomic_DNA"/>
</dbReference>
<evidence type="ECO:0000313" key="1">
    <source>
        <dbReference type="EMBL" id="KAK3108987.1"/>
    </source>
</evidence>
<dbReference type="PRINTS" id="PR00081">
    <property type="entry name" value="GDHRDH"/>
</dbReference>
<dbReference type="Pfam" id="PF00106">
    <property type="entry name" value="adh_short"/>
    <property type="match status" value="1"/>
</dbReference>
<accession>A0AA89CC19</accession>
<organism evidence="1 2">
    <name type="scientific">Pinctada imbricata</name>
    <name type="common">Atlantic pearl-oyster</name>
    <name type="synonym">Pinctada martensii</name>
    <dbReference type="NCBI Taxonomy" id="66713"/>
    <lineage>
        <taxon>Eukaryota</taxon>
        <taxon>Metazoa</taxon>
        <taxon>Spiralia</taxon>
        <taxon>Lophotrochozoa</taxon>
        <taxon>Mollusca</taxon>
        <taxon>Bivalvia</taxon>
        <taxon>Autobranchia</taxon>
        <taxon>Pteriomorphia</taxon>
        <taxon>Pterioida</taxon>
        <taxon>Pterioidea</taxon>
        <taxon>Pteriidae</taxon>
        <taxon>Pinctada</taxon>
    </lineage>
</organism>
<dbReference type="PANTHER" id="PTHR43313:SF1">
    <property type="entry name" value="3BETA-HYDROXYSTEROID DEHYDROGENASE DHS-16"/>
    <property type="match status" value="1"/>
</dbReference>
<dbReference type="GO" id="GO:0016491">
    <property type="term" value="F:oxidoreductase activity"/>
    <property type="evidence" value="ECO:0007669"/>
    <property type="project" value="TreeGrafter"/>
</dbReference>
<reference evidence="1" key="1">
    <citation type="submission" date="2019-08" db="EMBL/GenBank/DDBJ databases">
        <title>The improved chromosome-level genome for the pearl oyster Pinctada fucata martensii using PacBio sequencing and Hi-C.</title>
        <authorList>
            <person name="Zheng Z."/>
        </authorList>
    </citation>
    <scope>NUCLEOTIDE SEQUENCE</scope>
    <source>
        <strain evidence="1">ZZ-2019</strain>
        <tissue evidence="1">Adductor muscle</tissue>
    </source>
</reference>
<protein>
    <submittedName>
        <fullName evidence="1">Uncharacterized protein</fullName>
    </submittedName>
</protein>
<dbReference type="Gene3D" id="3.40.50.720">
    <property type="entry name" value="NAD(P)-binding Rossmann-like Domain"/>
    <property type="match status" value="1"/>
</dbReference>
<keyword evidence="2" id="KW-1185">Reference proteome</keyword>
<proteinExistence type="predicted"/>
<comment type="caution">
    <text evidence="1">The sequence shown here is derived from an EMBL/GenBank/DDBJ whole genome shotgun (WGS) entry which is preliminary data.</text>
</comment>
<dbReference type="InterPro" id="IPR002347">
    <property type="entry name" value="SDR_fam"/>
</dbReference>
<dbReference type="SUPFAM" id="SSF51735">
    <property type="entry name" value="NAD(P)-binding Rossmann-fold domains"/>
    <property type="match status" value="1"/>
</dbReference>
<feature type="non-terminal residue" evidence="1">
    <location>
        <position position="1"/>
    </location>
</feature>
<name>A0AA89CC19_PINIB</name>
<dbReference type="Proteomes" id="UP001186944">
    <property type="component" value="Unassembled WGS sequence"/>
</dbReference>
<dbReference type="InterPro" id="IPR036291">
    <property type="entry name" value="NAD(P)-bd_dom_sf"/>
</dbReference>
<sequence>GLTGLINNAGISGISGFIESIRSEQYLSAFRVNFFGMVDVTKTLLPLLRKGEGRIINTSSYAGKVGGPYFAPYFSSKHAVESFSDSLRRELYHDNVSVHIIEPGAFKTNVLISKNFQNHFMETFRNMPPSSRDFYGEDMTEQSKFYVETFEAKRNPDLDKVVNAYQHALTSSYPKIRYKVGIDCKILIAMAHYIPDWITDHIIASQFPIPAGVNKP</sequence>